<sequence>MITVNNVSLRYGDKKLFEDVNLKFTPGNCYGVIGANGAGKSTFLKVLSGEVEPQSGNVSMSPGERLTMLKQDHFAFEDHEVLDTVLIGFEKLYKVKQEKDAIYMKADFSEEDGMRAAELEGEFAEMNGWEAESDAAILLKGLGIGESLHTKKMSELPEDQKVKVLLAQSLFGNPDILLLDEPTNGLDLQAIQWLEEFLINFENTVIVVSHDRHFLNKVCTHIADVDFGKIQIYVGNYDFWYESSQLATQMAQDANKKKEEKIKELQAFVARFSANASKSKQATSRKKMLENITLDDIRPSSRKYPYIAFTPEREIGNDLLRVEGLTKTIGGKKVLDNISFTINKDDKVAFLGQDDIAKTTLFKILTGELEPDSGSYKWGVTTSQSYFPKDNSEFFENNELSLVDWLRQYSSPDEQTETFLRGFLGRMLFSGEEALKKANVLSGGEKVRCMLSKMMLSSANVLILDEPTNHLDLESITSLNNGLIKFKGSILFTSHDHQFVNSIANRLIEITPSGIIDKEISYDEYVQDKDIQKQISKMYAV</sequence>
<keyword evidence="2" id="KW-0547">Nucleotide-binding</keyword>
<dbReference type="Pfam" id="PF00005">
    <property type="entry name" value="ABC_tran"/>
    <property type="match status" value="2"/>
</dbReference>
<dbReference type="Proteomes" id="UP000253908">
    <property type="component" value="Chromosome"/>
</dbReference>
<dbReference type="CDD" id="cd03221">
    <property type="entry name" value="ABCF_EF-3"/>
    <property type="match status" value="2"/>
</dbReference>
<dbReference type="EMBL" id="CP024848">
    <property type="protein sequence ID" value="AXI10707.1"/>
    <property type="molecule type" value="Genomic_DNA"/>
</dbReference>
<dbReference type="PROSITE" id="PS50893">
    <property type="entry name" value="ABC_TRANSPORTER_2"/>
    <property type="match status" value="2"/>
</dbReference>
<dbReference type="InterPro" id="IPR032781">
    <property type="entry name" value="ABC_tran_Xtn"/>
</dbReference>
<proteinExistence type="predicted"/>
<dbReference type="FunFam" id="3.40.50.300:FF:000070">
    <property type="entry name" value="Putative ABC transporter ATP-binding component"/>
    <property type="match status" value="1"/>
</dbReference>
<feature type="domain" description="ABC transporter" evidence="4">
    <location>
        <begin position="320"/>
        <end position="538"/>
    </location>
</feature>
<feature type="domain" description="ABC transporter" evidence="4">
    <location>
        <begin position="2"/>
        <end position="252"/>
    </location>
</feature>
<dbReference type="FunFam" id="3.40.50.300:FF:000011">
    <property type="entry name" value="Putative ABC transporter ATP-binding component"/>
    <property type="match status" value="1"/>
</dbReference>
<organism evidence="5 6">
    <name type="scientific">Oceanobacillus zhaokaii</name>
    <dbReference type="NCBI Taxonomy" id="2052660"/>
    <lineage>
        <taxon>Bacteria</taxon>
        <taxon>Bacillati</taxon>
        <taxon>Bacillota</taxon>
        <taxon>Bacilli</taxon>
        <taxon>Bacillales</taxon>
        <taxon>Bacillaceae</taxon>
        <taxon>Oceanobacillus</taxon>
    </lineage>
</organism>
<dbReference type="OrthoDB" id="9760950at2"/>
<dbReference type="SMART" id="SM00382">
    <property type="entry name" value="AAA"/>
    <property type="match status" value="2"/>
</dbReference>
<dbReference type="PANTHER" id="PTHR42855:SF2">
    <property type="entry name" value="DRUG RESISTANCE ABC TRANSPORTER,ATP-BINDING PROTEIN"/>
    <property type="match status" value="1"/>
</dbReference>
<dbReference type="KEGG" id="ocn:CUC15_17935"/>
<dbReference type="Pfam" id="PF12848">
    <property type="entry name" value="ABC_tran_Xtn"/>
    <property type="match status" value="1"/>
</dbReference>
<evidence type="ECO:0000256" key="1">
    <source>
        <dbReference type="ARBA" id="ARBA00022737"/>
    </source>
</evidence>
<evidence type="ECO:0000256" key="2">
    <source>
        <dbReference type="ARBA" id="ARBA00022741"/>
    </source>
</evidence>
<dbReference type="InterPro" id="IPR051309">
    <property type="entry name" value="ABCF_ATPase"/>
</dbReference>
<keyword evidence="3 5" id="KW-0067">ATP-binding</keyword>
<dbReference type="InterPro" id="IPR027417">
    <property type="entry name" value="P-loop_NTPase"/>
</dbReference>
<evidence type="ECO:0000313" key="6">
    <source>
        <dbReference type="Proteomes" id="UP000253908"/>
    </source>
</evidence>
<dbReference type="PANTHER" id="PTHR42855">
    <property type="entry name" value="ABC TRANSPORTER ATP-BINDING SUBUNIT"/>
    <property type="match status" value="1"/>
</dbReference>
<dbReference type="GO" id="GO:0016887">
    <property type="term" value="F:ATP hydrolysis activity"/>
    <property type="evidence" value="ECO:0007669"/>
    <property type="project" value="InterPro"/>
</dbReference>
<dbReference type="Gene3D" id="3.40.50.300">
    <property type="entry name" value="P-loop containing nucleotide triphosphate hydrolases"/>
    <property type="match status" value="2"/>
</dbReference>
<evidence type="ECO:0000256" key="3">
    <source>
        <dbReference type="ARBA" id="ARBA00022840"/>
    </source>
</evidence>
<dbReference type="SUPFAM" id="SSF52540">
    <property type="entry name" value="P-loop containing nucleoside triphosphate hydrolases"/>
    <property type="match status" value="2"/>
</dbReference>
<keyword evidence="6" id="KW-1185">Reference proteome</keyword>
<keyword evidence="1" id="KW-0677">Repeat</keyword>
<protein>
    <submittedName>
        <fullName evidence="5">ABC transporter ATP-binding protein</fullName>
    </submittedName>
</protein>
<dbReference type="AlphaFoldDB" id="A0A345PL27"/>
<reference evidence="6" key="1">
    <citation type="submission" date="2017-11" db="EMBL/GenBank/DDBJ databases">
        <authorList>
            <person name="Zhu W."/>
        </authorList>
    </citation>
    <scope>NUCLEOTIDE SEQUENCE [LARGE SCALE GENOMIC DNA]</scope>
    <source>
        <strain evidence="6">160</strain>
    </source>
</reference>
<gene>
    <name evidence="5" type="ORF">CUC15_17935</name>
</gene>
<name>A0A345PL27_9BACI</name>
<dbReference type="GO" id="GO:0005524">
    <property type="term" value="F:ATP binding"/>
    <property type="evidence" value="ECO:0007669"/>
    <property type="project" value="UniProtKB-KW"/>
</dbReference>
<evidence type="ECO:0000259" key="4">
    <source>
        <dbReference type="PROSITE" id="PS50893"/>
    </source>
</evidence>
<dbReference type="RefSeq" id="WP_114917991.1">
    <property type="nucleotide sequence ID" value="NZ_CP024848.1"/>
</dbReference>
<evidence type="ECO:0000313" key="5">
    <source>
        <dbReference type="EMBL" id="AXI10707.1"/>
    </source>
</evidence>
<dbReference type="InterPro" id="IPR003593">
    <property type="entry name" value="AAA+_ATPase"/>
</dbReference>
<dbReference type="InterPro" id="IPR003439">
    <property type="entry name" value="ABC_transporter-like_ATP-bd"/>
</dbReference>
<accession>A0A345PL27</accession>